<dbReference type="RefSeq" id="WP_346757220.1">
    <property type="nucleotide sequence ID" value="NZ_JAUJEB010000001.1"/>
</dbReference>
<evidence type="ECO:0000256" key="3">
    <source>
        <dbReference type="ARBA" id="ARBA00023284"/>
    </source>
</evidence>
<evidence type="ECO:0000313" key="5">
    <source>
        <dbReference type="EMBL" id="MDN5211893.1"/>
    </source>
</evidence>
<dbReference type="SUPFAM" id="SSF52833">
    <property type="entry name" value="Thioredoxin-like"/>
    <property type="match status" value="1"/>
</dbReference>
<dbReference type="Pfam" id="PF08534">
    <property type="entry name" value="Redoxin"/>
    <property type="match status" value="1"/>
</dbReference>
<dbReference type="PANTHER" id="PTHR42852:SF18">
    <property type="entry name" value="CHROMOSOME UNDETERMINED SCAFFOLD_47, WHOLE GENOME SHOTGUN SEQUENCE"/>
    <property type="match status" value="1"/>
</dbReference>
<dbReference type="CDD" id="cd02966">
    <property type="entry name" value="TlpA_like_family"/>
    <property type="match status" value="1"/>
</dbReference>
<dbReference type="Gene3D" id="3.40.30.10">
    <property type="entry name" value="Glutaredoxin"/>
    <property type="match status" value="1"/>
</dbReference>
<dbReference type="Proteomes" id="UP001172083">
    <property type="component" value="Unassembled WGS sequence"/>
</dbReference>
<proteinExistence type="predicted"/>
<dbReference type="PANTHER" id="PTHR42852">
    <property type="entry name" value="THIOL:DISULFIDE INTERCHANGE PROTEIN DSBE"/>
    <property type="match status" value="1"/>
</dbReference>
<evidence type="ECO:0000256" key="2">
    <source>
        <dbReference type="ARBA" id="ARBA00022748"/>
    </source>
</evidence>
<organism evidence="5 6">
    <name type="scientific">Agaribacillus aureus</name>
    <dbReference type="NCBI Taxonomy" id="3051825"/>
    <lineage>
        <taxon>Bacteria</taxon>
        <taxon>Pseudomonadati</taxon>
        <taxon>Bacteroidota</taxon>
        <taxon>Cytophagia</taxon>
        <taxon>Cytophagales</taxon>
        <taxon>Splendidivirgaceae</taxon>
        <taxon>Agaribacillus</taxon>
    </lineage>
</organism>
<reference evidence="5" key="1">
    <citation type="submission" date="2023-06" db="EMBL/GenBank/DDBJ databases">
        <title>Genomic of Agaribacillus aureum.</title>
        <authorList>
            <person name="Wang G."/>
        </authorList>
    </citation>
    <scope>NUCLEOTIDE SEQUENCE</scope>
    <source>
        <strain evidence="5">BMA12</strain>
    </source>
</reference>
<comment type="subcellular location">
    <subcellularLocation>
        <location evidence="1">Cell envelope</location>
    </subcellularLocation>
</comment>
<sequence>MKQFPIFLILSFTFIRCAQQENVDYVLAKYYQQVDTIQKIEYRVNRIDTFFSGSVWNNQGYAFLERNETDSIFGFSFYGKRDDVQEAHFYDEGLGFDITEAAKSFKKTKTGKHFLGKPGGQMIVPDLFQLHDNYKSVVLTTTPERYVITYTFEDDTVHDITNQMKLVELDQKSFLPIKWIEYSTKLGNPAVRQMVLSDIKINDQVENSVTTYNDMIRDYSLVTPAAPAPSKLLDKVFPAISLPNLQDSSEVIKLPTGQLTLIDFWEVWCAPCVRSMPKVEQLQHKYADKLQVLGIVTENETNAKKLVKKKGITFVNLKGSKAVRETLNITSYPTYMLIDEDGITQSVYYGFDREKIEADIQRLLP</sequence>
<comment type="caution">
    <text evidence="5">The sequence shown here is derived from an EMBL/GenBank/DDBJ whole genome shotgun (WGS) entry which is preliminary data.</text>
</comment>
<evidence type="ECO:0000256" key="1">
    <source>
        <dbReference type="ARBA" id="ARBA00004196"/>
    </source>
</evidence>
<keyword evidence="2" id="KW-0201">Cytochrome c-type biogenesis</keyword>
<keyword evidence="6" id="KW-1185">Reference proteome</keyword>
<dbReference type="InterPro" id="IPR013740">
    <property type="entry name" value="Redoxin"/>
</dbReference>
<accession>A0ABT8L6P1</accession>
<dbReference type="InterPro" id="IPR013766">
    <property type="entry name" value="Thioredoxin_domain"/>
</dbReference>
<dbReference type="PROSITE" id="PS00194">
    <property type="entry name" value="THIOREDOXIN_1"/>
    <property type="match status" value="1"/>
</dbReference>
<feature type="domain" description="Thioredoxin" evidence="4">
    <location>
        <begin position="231"/>
        <end position="365"/>
    </location>
</feature>
<evidence type="ECO:0000259" key="4">
    <source>
        <dbReference type="PROSITE" id="PS51352"/>
    </source>
</evidence>
<dbReference type="EMBL" id="JAUJEB010000001">
    <property type="protein sequence ID" value="MDN5211893.1"/>
    <property type="molecule type" value="Genomic_DNA"/>
</dbReference>
<dbReference type="InterPro" id="IPR017937">
    <property type="entry name" value="Thioredoxin_CS"/>
</dbReference>
<gene>
    <name evidence="5" type="ORF">QQ020_07515</name>
</gene>
<keyword evidence="3" id="KW-0676">Redox-active center</keyword>
<dbReference type="InterPro" id="IPR050553">
    <property type="entry name" value="Thioredoxin_ResA/DsbE_sf"/>
</dbReference>
<dbReference type="InterPro" id="IPR036249">
    <property type="entry name" value="Thioredoxin-like_sf"/>
</dbReference>
<protein>
    <submittedName>
        <fullName evidence="5">TlpA disulfide reductase family protein</fullName>
    </submittedName>
</protein>
<dbReference type="PROSITE" id="PS51352">
    <property type="entry name" value="THIOREDOXIN_2"/>
    <property type="match status" value="1"/>
</dbReference>
<name>A0ABT8L6P1_9BACT</name>
<evidence type="ECO:0000313" key="6">
    <source>
        <dbReference type="Proteomes" id="UP001172083"/>
    </source>
</evidence>